<dbReference type="InterPro" id="IPR013785">
    <property type="entry name" value="Aldolase_TIM"/>
</dbReference>
<evidence type="ECO:0000256" key="1">
    <source>
        <dbReference type="ARBA" id="ARBA00022630"/>
    </source>
</evidence>
<organism evidence="4 5">
    <name type="scientific">Yinghuangia soli</name>
    <dbReference type="NCBI Taxonomy" id="2908204"/>
    <lineage>
        <taxon>Bacteria</taxon>
        <taxon>Bacillati</taxon>
        <taxon>Actinomycetota</taxon>
        <taxon>Actinomycetes</taxon>
        <taxon>Kitasatosporales</taxon>
        <taxon>Streptomycetaceae</taxon>
        <taxon>Yinghuangia</taxon>
    </lineage>
</organism>
<keyword evidence="1" id="KW-0285">Flavoprotein</keyword>
<dbReference type="RefSeq" id="WP_235049994.1">
    <property type="nucleotide sequence ID" value="NZ_JAKFHA010000001.1"/>
</dbReference>
<name>A0AA41PU56_9ACTN</name>
<dbReference type="Gene3D" id="3.20.20.70">
    <property type="entry name" value="Aldolase class I"/>
    <property type="match status" value="1"/>
</dbReference>
<dbReference type="InterPro" id="IPR004136">
    <property type="entry name" value="NMO"/>
</dbReference>
<accession>A0AA41PU56</accession>
<dbReference type="Pfam" id="PF03060">
    <property type="entry name" value="NMO"/>
    <property type="match status" value="1"/>
</dbReference>
<dbReference type="EMBL" id="JAKFHA010000001">
    <property type="protein sequence ID" value="MCF2525923.1"/>
    <property type="molecule type" value="Genomic_DNA"/>
</dbReference>
<evidence type="ECO:0000256" key="3">
    <source>
        <dbReference type="ARBA" id="ARBA00023002"/>
    </source>
</evidence>
<keyword evidence="5" id="KW-1185">Reference proteome</keyword>
<protein>
    <submittedName>
        <fullName evidence="4">Nitronate monooxygenase</fullName>
    </submittedName>
</protein>
<keyword evidence="2" id="KW-0288">FMN</keyword>
<evidence type="ECO:0000313" key="4">
    <source>
        <dbReference type="EMBL" id="MCF2525923.1"/>
    </source>
</evidence>
<sequence>MRTPICELLGIELPLLAFSHCRDVVAAVTNAGGLGVLGAASHTPEQLEHELRWIDDNVAGRPYGVDLIAPATYAGKGEGRDTVGLWDLIPDGHRKFVDELLAAHGVEPHDPPSAGQRHRPRLTEEHARECLDIAFAHPISLIANALGVPPAYMVERGKSAGVAVAALVGTKAHAVRQVEAGVDIIVAQGSEAGGHVGEVSTMVLVPEVVDAVRQVSAGGPPVPVLAAGGIVNGAQMAAALALGAAGVWTGSVWLTCEEAETAPATKAKFVAAGSSDTVRSRSRTGKPSRQLRSAWTDAWEDAAAPPALPMPVQSLLSEPALRRVDRLAESGHEGARELATYFVGQGVGLMNRVRPAREVVYTMAEEFAAAVERLGTLLDED</sequence>
<comment type="caution">
    <text evidence="4">The sequence shown here is derived from an EMBL/GenBank/DDBJ whole genome shotgun (WGS) entry which is preliminary data.</text>
</comment>
<evidence type="ECO:0000256" key="2">
    <source>
        <dbReference type="ARBA" id="ARBA00022643"/>
    </source>
</evidence>
<dbReference type="AlphaFoldDB" id="A0AA41PU56"/>
<keyword evidence="4" id="KW-0503">Monooxygenase</keyword>
<keyword evidence="3" id="KW-0560">Oxidoreductase</keyword>
<evidence type="ECO:0000313" key="5">
    <source>
        <dbReference type="Proteomes" id="UP001165378"/>
    </source>
</evidence>
<dbReference type="SUPFAM" id="SSF51412">
    <property type="entry name" value="Inosine monophosphate dehydrogenase (IMPDH)"/>
    <property type="match status" value="1"/>
</dbReference>
<dbReference type="PANTHER" id="PTHR32332">
    <property type="entry name" value="2-NITROPROPANE DIOXYGENASE"/>
    <property type="match status" value="1"/>
</dbReference>
<dbReference type="GO" id="GO:0018580">
    <property type="term" value="F:nitronate monooxygenase activity"/>
    <property type="evidence" value="ECO:0007669"/>
    <property type="project" value="InterPro"/>
</dbReference>
<gene>
    <name evidence="4" type="ORF">LZ495_01615</name>
</gene>
<reference evidence="4" key="1">
    <citation type="submission" date="2022-01" db="EMBL/GenBank/DDBJ databases">
        <title>Genome-Based Taxonomic Classification of the Phylum Actinobacteria.</title>
        <authorList>
            <person name="Gao Y."/>
        </authorList>
    </citation>
    <scope>NUCLEOTIDE SEQUENCE</scope>
    <source>
        <strain evidence="4">KLBMP 8922</strain>
    </source>
</reference>
<proteinExistence type="predicted"/>
<dbReference type="Proteomes" id="UP001165378">
    <property type="component" value="Unassembled WGS sequence"/>
</dbReference>
<dbReference type="CDD" id="cd04730">
    <property type="entry name" value="NPD_like"/>
    <property type="match status" value="1"/>
</dbReference>
<dbReference type="PANTHER" id="PTHR32332:SF38">
    <property type="entry name" value="MONOOXYGENASE RV1533-RELATED"/>
    <property type="match status" value="1"/>
</dbReference>